<dbReference type="GO" id="GO:0005737">
    <property type="term" value="C:cytoplasm"/>
    <property type="evidence" value="ECO:0007669"/>
    <property type="project" value="TreeGrafter"/>
</dbReference>
<name>A0A0X3P4U4_SCHSO</name>
<evidence type="ECO:0000256" key="4">
    <source>
        <dbReference type="ARBA" id="ARBA00022727"/>
    </source>
</evidence>
<dbReference type="PANTHER" id="PTHR11086">
    <property type="entry name" value="DEOXYCYTIDYLATE DEAMINASE-RELATED"/>
    <property type="match status" value="1"/>
</dbReference>
<dbReference type="Gene3D" id="3.40.140.10">
    <property type="entry name" value="Cytidine Deaminase, domain 2"/>
    <property type="match status" value="1"/>
</dbReference>
<evidence type="ECO:0000256" key="8">
    <source>
        <dbReference type="ARBA" id="ARBA00041763"/>
    </source>
</evidence>
<organism evidence="10">
    <name type="scientific">Schistocephalus solidus</name>
    <name type="common">Tapeworm</name>
    <dbReference type="NCBI Taxonomy" id="70667"/>
    <lineage>
        <taxon>Eukaryota</taxon>
        <taxon>Metazoa</taxon>
        <taxon>Spiralia</taxon>
        <taxon>Lophotrochozoa</taxon>
        <taxon>Platyhelminthes</taxon>
        <taxon>Cestoda</taxon>
        <taxon>Eucestoda</taxon>
        <taxon>Diphyllobothriidea</taxon>
        <taxon>Diphyllobothriidae</taxon>
        <taxon>Schistocephalus</taxon>
    </lineage>
</organism>
<protein>
    <recommendedName>
        <fullName evidence="8">dCMP deaminase</fullName>
        <ecNumber evidence="7">3.5.4.12</ecNumber>
    </recommendedName>
    <alternativeName>
        <fullName evidence="8">dCMP deaminase</fullName>
    </alternativeName>
</protein>
<dbReference type="SUPFAM" id="SSF53927">
    <property type="entry name" value="Cytidine deaminase-like"/>
    <property type="match status" value="1"/>
</dbReference>
<proteinExistence type="inferred from homology"/>
<evidence type="ECO:0000256" key="6">
    <source>
        <dbReference type="ARBA" id="ARBA00022833"/>
    </source>
</evidence>
<dbReference type="InterPro" id="IPR016193">
    <property type="entry name" value="Cytidine_deaminase-like"/>
</dbReference>
<comment type="cofactor">
    <cofactor evidence="1">
        <name>Zn(2+)</name>
        <dbReference type="ChEBI" id="CHEBI:29105"/>
    </cofactor>
</comment>
<keyword evidence="3" id="KW-0479">Metal-binding</keyword>
<dbReference type="InterPro" id="IPR035105">
    <property type="entry name" value="Deoxycytidylate_deaminase_dom"/>
</dbReference>
<comment type="similarity">
    <text evidence="2">Belongs to the cytidine and deoxycytidylate deaminase family.</text>
</comment>
<dbReference type="PANTHER" id="PTHR11086:SF18">
    <property type="entry name" value="DEOXYCYTIDYLATE DEAMINASE"/>
    <property type="match status" value="1"/>
</dbReference>
<evidence type="ECO:0000256" key="2">
    <source>
        <dbReference type="ARBA" id="ARBA00006576"/>
    </source>
</evidence>
<dbReference type="Pfam" id="PF00383">
    <property type="entry name" value="dCMP_cyt_deam_1"/>
    <property type="match status" value="1"/>
</dbReference>
<reference evidence="10" key="1">
    <citation type="submission" date="2016-01" db="EMBL/GenBank/DDBJ databases">
        <title>Reference transcriptome for the parasite Schistocephalus solidus: insights into the molecular evolution of parasitism.</title>
        <authorList>
            <person name="Hebert F.O."/>
            <person name="Grambauer S."/>
            <person name="Barber I."/>
            <person name="Landry C.R."/>
            <person name="Aubin-Horth N."/>
        </authorList>
    </citation>
    <scope>NUCLEOTIDE SEQUENCE</scope>
</reference>
<evidence type="ECO:0000256" key="1">
    <source>
        <dbReference type="ARBA" id="ARBA00001947"/>
    </source>
</evidence>
<feature type="domain" description="CMP/dCMP-type deaminase" evidence="9">
    <location>
        <begin position="36"/>
        <end position="167"/>
    </location>
</feature>
<keyword evidence="6" id="KW-0862">Zinc</keyword>
<dbReference type="PROSITE" id="PS00903">
    <property type="entry name" value="CYT_DCMP_DEAMINASES_1"/>
    <property type="match status" value="1"/>
</dbReference>
<evidence type="ECO:0000259" key="9">
    <source>
        <dbReference type="PROSITE" id="PS51747"/>
    </source>
</evidence>
<dbReference type="FunFam" id="3.40.140.10:FF:000021">
    <property type="entry name" value="Deoxycytidylate deaminase"/>
    <property type="match status" value="1"/>
</dbReference>
<evidence type="ECO:0000313" key="10">
    <source>
        <dbReference type="EMBL" id="JAP46673.1"/>
    </source>
</evidence>
<sequence length="244" mass="27030">MTAPISEGVHGTPELNGVSLNDFSTASNVKRTDYLSWDEYFMSLAFLSAMRSKDPITQVGVCIINSEKKIVAVGYNGMPVGLSDDEMPWTKGLDDPLQNKHLYVCHAELNAVLNKNSADVKNCTLYSTLFPCNECAKVIIQCGIKEVVYFSDAKINKPQYNAAKIMFAKAGVKTTYVLSLITCVNLCHLPFYEIVSSVYHMAPSSMSSSIQQDGTHGGYLSQLMKRQRNKVAPPKVYWASTTRF</sequence>
<dbReference type="EC" id="3.5.4.12" evidence="7"/>
<keyword evidence="4" id="KW-0545">Nucleotide biosynthesis</keyword>
<dbReference type="AlphaFoldDB" id="A0A0X3P4U4"/>
<dbReference type="PROSITE" id="PS51747">
    <property type="entry name" value="CYT_DCMP_DEAMINASES_2"/>
    <property type="match status" value="1"/>
</dbReference>
<dbReference type="InterPro" id="IPR015517">
    <property type="entry name" value="dCMP_deaminase-rel"/>
</dbReference>
<dbReference type="InterPro" id="IPR016192">
    <property type="entry name" value="APOBEC/CMP_deaminase_Zn-bd"/>
</dbReference>
<evidence type="ECO:0000256" key="5">
    <source>
        <dbReference type="ARBA" id="ARBA00022801"/>
    </source>
</evidence>
<evidence type="ECO:0000256" key="7">
    <source>
        <dbReference type="ARBA" id="ARBA00038938"/>
    </source>
</evidence>
<gene>
    <name evidence="10" type="primary">DCTD</name>
    <name evidence="10" type="ORF">TR147533</name>
</gene>
<keyword evidence="5" id="KW-0378">Hydrolase</keyword>
<accession>A0A0X3P4U4</accession>
<dbReference type="EMBL" id="GEEE01016552">
    <property type="protein sequence ID" value="JAP46673.1"/>
    <property type="molecule type" value="Transcribed_RNA"/>
</dbReference>
<dbReference type="CDD" id="cd01286">
    <property type="entry name" value="deoxycytidylate_deaminase"/>
    <property type="match status" value="1"/>
</dbReference>
<dbReference type="GO" id="GO:0009165">
    <property type="term" value="P:nucleotide biosynthetic process"/>
    <property type="evidence" value="ECO:0007669"/>
    <property type="project" value="UniProtKB-KW"/>
</dbReference>
<dbReference type="GO" id="GO:0008270">
    <property type="term" value="F:zinc ion binding"/>
    <property type="evidence" value="ECO:0007669"/>
    <property type="project" value="InterPro"/>
</dbReference>
<dbReference type="InterPro" id="IPR002125">
    <property type="entry name" value="CMP_dCMP_dom"/>
</dbReference>
<evidence type="ECO:0000256" key="3">
    <source>
        <dbReference type="ARBA" id="ARBA00022723"/>
    </source>
</evidence>
<dbReference type="GO" id="GO:0004132">
    <property type="term" value="F:dCMP deaminase activity"/>
    <property type="evidence" value="ECO:0007669"/>
    <property type="project" value="UniProtKB-EC"/>
</dbReference>